<protein>
    <submittedName>
        <fullName evidence="2">Biliverdin-producing heme oxygenase</fullName>
    </submittedName>
</protein>
<dbReference type="SUPFAM" id="SSF48613">
    <property type="entry name" value="Heme oxygenase-like"/>
    <property type="match status" value="1"/>
</dbReference>
<reference evidence="2 3" key="1">
    <citation type="submission" date="2020-10" db="EMBL/GenBank/DDBJ databases">
        <title>Phylogeny of dyella-like bacteria.</title>
        <authorList>
            <person name="Fu J."/>
        </authorList>
    </citation>
    <scope>NUCLEOTIDE SEQUENCE [LARGE SCALE GENOMIC DNA]</scope>
    <source>
        <strain evidence="2 3">Gsoil3046</strain>
    </source>
</reference>
<dbReference type="EMBL" id="JADIKM010000002">
    <property type="protein sequence ID" value="MFK2903769.1"/>
    <property type="molecule type" value="Genomic_DNA"/>
</dbReference>
<evidence type="ECO:0000313" key="3">
    <source>
        <dbReference type="Proteomes" id="UP001620460"/>
    </source>
</evidence>
<dbReference type="Proteomes" id="UP001620460">
    <property type="component" value="Unassembled WGS sequence"/>
</dbReference>
<organism evidence="2 3">
    <name type="scientific">Dyella ginsengisoli</name>
    <dbReference type="NCBI Taxonomy" id="363848"/>
    <lineage>
        <taxon>Bacteria</taxon>
        <taxon>Pseudomonadati</taxon>
        <taxon>Pseudomonadota</taxon>
        <taxon>Gammaproteobacteria</taxon>
        <taxon>Lysobacterales</taxon>
        <taxon>Rhodanobacteraceae</taxon>
        <taxon>Dyella</taxon>
    </lineage>
</organism>
<evidence type="ECO:0000313" key="2">
    <source>
        <dbReference type="EMBL" id="MFK2903769.1"/>
    </source>
</evidence>
<accession>A0ABW8JRM1</accession>
<dbReference type="RefSeq" id="WP_404631623.1">
    <property type="nucleotide sequence ID" value="NZ_JADIKM010000002.1"/>
</dbReference>
<name>A0ABW8JRM1_9GAMM</name>
<dbReference type="InterPro" id="IPR016053">
    <property type="entry name" value="Haem_Oase-like"/>
</dbReference>
<feature type="region of interest" description="Disordered" evidence="1">
    <location>
        <begin position="1"/>
        <end position="25"/>
    </location>
</feature>
<dbReference type="CDD" id="cd19166">
    <property type="entry name" value="HemeO-bac"/>
    <property type="match status" value="1"/>
</dbReference>
<gene>
    <name evidence="2" type="ORF">ISP17_07325</name>
</gene>
<dbReference type="Pfam" id="PF01126">
    <property type="entry name" value="Heme_oxygenase"/>
    <property type="match status" value="1"/>
</dbReference>
<sequence length="201" mass="22546">MPDRFPPTPAHRRLREATRHEHAAAERTPVMQALLHGRLDAATYTRLLLGQYTMYRAWEAERAAWLHGELAAAGWRYASRSERLARDLADWGRSPEDEPSPLPAAPISQVIGNPSASWGELYVIEGSALGGQILARLLEQRFPGHAHHFFRIGQEAGRGTWRTFQSMLDSQLSNPMQQQAAIAAARNMFGRAQRMLEAVRA</sequence>
<feature type="compositionally biased region" description="Basic and acidic residues" evidence="1">
    <location>
        <begin position="15"/>
        <end position="25"/>
    </location>
</feature>
<comment type="caution">
    <text evidence="2">The sequence shown here is derived from an EMBL/GenBank/DDBJ whole genome shotgun (WGS) entry which is preliminary data.</text>
</comment>
<evidence type="ECO:0000256" key="1">
    <source>
        <dbReference type="SAM" id="MobiDB-lite"/>
    </source>
</evidence>
<keyword evidence="3" id="KW-1185">Reference proteome</keyword>
<dbReference type="Gene3D" id="1.20.910.10">
    <property type="entry name" value="Heme oxygenase-like"/>
    <property type="match status" value="1"/>
</dbReference>
<dbReference type="InterPro" id="IPR016084">
    <property type="entry name" value="Haem_Oase-like_multi-hlx"/>
</dbReference>
<proteinExistence type="predicted"/>